<reference evidence="1" key="1">
    <citation type="submission" date="2021-02" db="EMBL/GenBank/DDBJ databases">
        <authorList>
            <person name="Dougan E. K."/>
            <person name="Rhodes N."/>
            <person name="Thang M."/>
            <person name="Chan C."/>
        </authorList>
    </citation>
    <scope>NUCLEOTIDE SEQUENCE</scope>
</reference>
<dbReference type="Proteomes" id="UP000654075">
    <property type="component" value="Unassembled WGS sequence"/>
</dbReference>
<comment type="caution">
    <text evidence="1">The sequence shown here is derived from an EMBL/GenBank/DDBJ whole genome shotgun (WGS) entry which is preliminary data.</text>
</comment>
<keyword evidence="3" id="KW-1185">Reference proteome</keyword>
<dbReference type="EMBL" id="CAJNNW010017676">
    <property type="protein sequence ID" value="CAE8661340.1"/>
    <property type="molecule type" value="Genomic_DNA"/>
</dbReference>
<evidence type="ECO:0008006" key="4">
    <source>
        <dbReference type="Google" id="ProtNLM"/>
    </source>
</evidence>
<dbReference type="PANTHER" id="PTHR19446">
    <property type="entry name" value="REVERSE TRANSCRIPTASES"/>
    <property type="match status" value="1"/>
</dbReference>
<dbReference type="AlphaFoldDB" id="A0A813GSV2"/>
<dbReference type="OrthoDB" id="10070415at2759"/>
<sequence>MNHSRHDDNNLDDETVASLNSRLGAAMTEAAVSTLPSTPSLAQRPWISPRTLHLLDQRSLASAGDHVREREVRKLVSASVKRGRSDWLDDLLTARDWDQVRKLRKGFSSQHGRLEDAAGNLVSSDHRAETYAEFSEAVQWAVRPTTLVGNPAPIGAELPVNVGQVTPDEVCTAAKKLKWNRACGRDRLPPEFWKAICQANSPASRWAVDLCQKCWSEGVVPEDWHAARVAAIFKKGDVANCKNYRPISLLQIVYKLYATILLERLKSAGAEERLWSTQFGFRSARGTLDAIFLARRLLDEA</sequence>
<name>A0A813GSV2_POLGL</name>
<evidence type="ECO:0000313" key="2">
    <source>
        <dbReference type="EMBL" id="CAE8661340.1"/>
    </source>
</evidence>
<protein>
    <recommendedName>
        <fullName evidence="4">Reverse transcriptase domain-containing protein</fullName>
    </recommendedName>
</protein>
<accession>A0A813GSV2</accession>
<evidence type="ECO:0000313" key="1">
    <source>
        <dbReference type="EMBL" id="CAE8626063.1"/>
    </source>
</evidence>
<proteinExistence type="predicted"/>
<evidence type="ECO:0000313" key="3">
    <source>
        <dbReference type="Proteomes" id="UP000654075"/>
    </source>
</evidence>
<dbReference type="EMBL" id="CAJNNV010028891">
    <property type="protein sequence ID" value="CAE8626063.1"/>
    <property type="molecule type" value="Genomic_DNA"/>
</dbReference>
<dbReference type="Proteomes" id="UP000626109">
    <property type="component" value="Unassembled WGS sequence"/>
</dbReference>
<organism evidence="1 3">
    <name type="scientific">Polarella glacialis</name>
    <name type="common">Dinoflagellate</name>
    <dbReference type="NCBI Taxonomy" id="89957"/>
    <lineage>
        <taxon>Eukaryota</taxon>
        <taxon>Sar</taxon>
        <taxon>Alveolata</taxon>
        <taxon>Dinophyceae</taxon>
        <taxon>Suessiales</taxon>
        <taxon>Suessiaceae</taxon>
        <taxon>Polarella</taxon>
    </lineage>
</organism>
<gene>
    <name evidence="1" type="ORF">PGLA1383_LOCUS43037</name>
    <name evidence="2" type="ORF">PGLA2088_LOCUS14480</name>
</gene>